<reference evidence="4 5" key="1">
    <citation type="journal article" date="2021" name="Int. J. Syst. Evol. Microbiol.">
        <title>Reticulibacter mediterranei gen. nov., sp. nov., within the new family Reticulibacteraceae fam. nov., and Ktedonospora formicarum gen. nov., sp. nov., Ktedonobacter robiniae sp. nov., Dictyobacter formicarum sp. nov. and Dictyobacter arantiisoli sp. nov., belonging to the class Ktedonobacteria.</title>
        <authorList>
            <person name="Yabe S."/>
            <person name="Zheng Y."/>
            <person name="Wang C.M."/>
            <person name="Sakai Y."/>
            <person name="Abe K."/>
            <person name="Yokota A."/>
            <person name="Donadio S."/>
            <person name="Cavaletti L."/>
            <person name="Monciardini P."/>
        </authorList>
    </citation>
    <scope>NUCLEOTIDE SEQUENCE [LARGE SCALE GENOMIC DNA]</scope>
    <source>
        <strain evidence="4 5">SOSP1-30</strain>
    </source>
</reference>
<evidence type="ECO:0000256" key="1">
    <source>
        <dbReference type="ARBA" id="ARBA00008520"/>
    </source>
</evidence>
<gene>
    <name evidence="4" type="ORF">KSB_87300</name>
</gene>
<dbReference type="SUPFAM" id="SSF53850">
    <property type="entry name" value="Periplasmic binding protein-like II"/>
    <property type="match status" value="1"/>
</dbReference>
<dbReference type="InterPro" id="IPR006311">
    <property type="entry name" value="TAT_signal"/>
</dbReference>
<accession>A0ABQ3V5U1</accession>
<sequence length="452" mass="49190">MVSEQRTFTTGSEPEQASRISRRGFLGRAAALGLGTTALAGILSSCGTTAFGAGKTHITYWHLLGGGDGERMLEMVQQFQHNHPEVDLEAVTLSWGTPYYTKLAMAAAGGRPPDVSILHMSRLPMYAGSGLLEPFDTSALSNNGITQDNFVDPVWQKAHYNGKLYAVPLDTHPLVMYYSTDVCQKAGLLDSNGKLLEFKGEDDVLNAFSEAKKASGGLGLAMGVGDPSTCWRVFCALYAQLNGQYFSADGTQLTFEDDKAEQVLAYISKLAKEVGSTNIDYPGAVALFSGGKAGFHWNGEWEVTTFQAQKMKFDMTLFPNVFGGQQTWADSHSLVLPRQGTVDPERRAMSIKFVSELLKSSYIWAQGGHIPTYLPVATSSEYKQLSPQSHYAAEASNVVYDPPVWFAGAASELENQAGAAFQSVIMQQKTPKQGIQQFRAAMLKQLQTPKPF</sequence>
<evidence type="ECO:0000313" key="5">
    <source>
        <dbReference type="Proteomes" id="UP000654345"/>
    </source>
</evidence>
<comment type="similarity">
    <text evidence="1">Belongs to the bacterial solute-binding protein 1 family.</text>
</comment>
<organism evidence="4 5">
    <name type="scientific">Ktedonobacter robiniae</name>
    <dbReference type="NCBI Taxonomy" id="2778365"/>
    <lineage>
        <taxon>Bacteria</taxon>
        <taxon>Bacillati</taxon>
        <taxon>Chloroflexota</taxon>
        <taxon>Ktedonobacteria</taxon>
        <taxon>Ktedonobacterales</taxon>
        <taxon>Ktedonobacteraceae</taxon>
        <taxon>Ktedonobacter</taxon>
    </lineage>
</organism>
<name>A0ABQ3V5U1_9CHLR</name>
<evidence type="ECO:0000256" key="2">
    <source>
        <dbReference type="ARBA" id="ARBA00022448"/>
    </source>
</evidence>
<dbReference type="RefSeq" id="WP_201376413.1">
    <property type="nucleotide sequence ID" value="NZ_BNJG01000004.1"/>
</dbReference>
<keyword evidence="2" id="KW-0813">Transport</keyword>
<proteinExistence type="inferred from homology"/>
<dbReference type="PROSITE" id="PS51318">
    <property type="entry name" value="TAT"/>
    <property type="match status" value="1"/>
</dbReference>
<dbReference type="PANTHER" id="PTHR30061:SF50">
    <property type="entry name" value="MALTOSE_MALTODEXTRIN-BINDING PERIPLASMIC PROTEIN"/>
    <property type="match status" value="1"/>
</dbReference>
<keyword evidence="3" id="KW-0732">Signal</keyword>
<keyword evidence="5" id="KW-1185">Reference proteome</keyword>
<dbReference type="PANTHER" id="PTHR30061">
    <property type="entry name" value="MALTOSE-BINDING PERIPLASMIC PROTEIN"/>
    <property type="match status" value="1"/>
</dbReference>
<dbReference type="Gene3D" id="3.40.190.10">
    <property type="entry name" value="Periplasmic binding protein-like II"/>
    <property type="match status" value="1"/>
</dbReference>
<dbReference type="InterPro" id="IPR006059">
    <property type="entry name" value="SBP"/>
</dbReference>
<protein>
    <submittedName>
        <fullName evidence="4">Carbohydrate-binding protein</fullName>
    </submittedName>
</protein>
<dbReference type="Proteomes" id="UP000654345">
    <property type="component" value="Unassembled WGS sequence"/>
</dbReference>
<dbReference type="EMBL" id="BNJG01000004">
    <property type="protein sequence ID" value="GHO60255.1"/>
    <property type="molecule type" value="Genomic_DNA"/>
</dbReference>
<comment type="caution">
    <text evidence="4">The sequence shown here is derived from an EMBL/GenBank/DDBJ whole genome shotgun (WGS) entry which is preliminary data.</text>
</comment>
<dbReference type="Pfam" id="PF13416">
    <property type="entry name" value="SBP_bac_8"/>
    <property type="match status" value="1"/>
</dbReference>
<evidence type="ECO:0000313" key="4">
    <source>
        <dbReference type="EMBL" id="GHO60255.1"/>
    </source>
</evidence>
<evidence type="ECO:0000256" key="3">
    <source>
        <dbReference type="ARBA" id="ARBA00022729"/>
    </source>
</evidence>